<comment type="caution">
    <text evidence="2">The sequence shown here is derived from an EMBL/GenBank/DDBJ whole genome shotgun (WGS) entry which is preliminary data.</text>
</comment>
<evidence type="ECO:0000256" key="1">
    <source>
        <dbReference type="SAM" id="SignalP"/>
    </source>
</evidence>
<feature type="chain" id="PRO_5046544573" evidence="1">
    <location>
        <begin position="21"/>
        <end position="126"/>
    </location>
</feature>
<name>A0ABS6T1K4_9RHOB</name>
<gene>
    <name evidence="2" type="ORF">KJP28_09275</name>
</gene>
<sequence>MIRTATIGAAFALMPLGAFALEVQIDDDCTDNEASYFDTEVLGPNLLYTRTLGGAAGANEWLVACGAGKAVRANGAGADIDFIEVAHGMNASRETYDFDEVAKLSRELGFTADVVNFNRDACVCGL</sequence>
<evidence type="ECO:0000313" key="2">
    <source>
        <dbReference type="EMBL" id="MBV7379120.1"/>
    </source>
</evidence>
<proteinExistence type="predicted"/>
<accession>A0ABS6T1K4</accession>
<dbReference type="RefSeq" id="WP_218392271.1">
    <property type="nucleotide sequence ID" value="NZ_JAHUZE010000002.1"/>
</dbReference>
<keyword evidence="3" id="KW-1185">Reference proteome</keyword>
<keyword evidence="1" id="KW-0732">Signal</keyword>
<evidence type="ECO:0000313" key="3">
    <source>
        <dbReference type="Proteomes" id="UP000756530"/>
    </source>
</evidence>
<protein>
    <submittedName>
        <fullName evidence="2">Uncharacterized protein</fullName>
    </submittedName>
</protein>
<dbReference type="EMBL" id="JAHUZE010000002">
    <property type="protein sequence ID" value="MBV7379120.1"/>
    <property type="molecule type" value="Genomic_DNA"/>
</dbReference>
<organism evidence="2 3">
    <name type="scientific">Maritimibacter dapengensis</name>
    <dbReference type="NCBI Taxonomy" id="2836868"/>
    <lineage>
        <taxon>Bacteria</taxon>
        <taxon>Pseudomonadati</taxon>
        <taxon>Pseudomonadota</taxon>
        <taxon>Alphaproteobacteria</taxon>
        <taxon>Rhodobacterales</taxon>
        <taxon>Roseobacteraceae</taxon>
        <taxon>Maritimibacter</taxon>
    </lineage>
</organism>
<feature type="signal peptide" evidence="1">
    <location>
        <begin position="1"/>
        <end position="20"/>
    </location>
</feature>
<reference evidence="2 3" key="1">
    <citation type="submission" date="2021-05" db="EMBL/GenBank/DDBJ databases">
        <title>Culturable bacteria isolated from Daya Bay.</title>
        <authorList>
            <person name="Zheng W."/>
            <person name="Yu S."/>
            <person name="Huang Y."/>
        </authorList>
    </citation>
    <scope>NUCLEOTIDE SEQUENCE [LARGE SCALE GENOMIC DNA]</scope>
    <source>
        <strain evidence="2 3">DP4N28-5</strain>
    </source>
</reference>
<dbReference type="Proteomes" id="UP000756530">
    <property type="component" value="Unassembled WGS sequence"/>
</dbReference>